<evidence type="ECO:0000313" key="2">
    <source>
        <dbReference type="Proteomes" id="UP000307440"/>
    </source>
</evidence>
<accession>A0A5C3L9P9</accession>
<proteinExistence type="predicted"/>
<dbReference type="Proteomes" id="UP000307440">
    <property type="component" value="Unassembled WGS sequence"/>
</dbReference>
<keyword evidence="2" id="KW-1185">Reference proteome</keyword>
<dbReference type="EMBL" id="ML210192">
    <property type="protein sequence ID" value="TFK24968.1"/>
    <property type="molecule type" value="Genomic_DNA"/>
</dbReference>
<reference evidence="1 2" key="1">
    <citation type="journal article" date="2019" name="Nat. Ecol. Evol.">
        <title>Megaphylogeny resolves global patterns of mushroom evolution.</title>
        <authorList>
            <person name="Varga T."/>
            <person name="Krizsan K."/>
            <person name="Foldi C."/>
            <person name="Dima B."/>
            <person name="Sanchez-Garcia M."/>
            <person name="Sanchez-Ramirez S."/>
            <person name="Szollosi G.J."/>
            <person name="Szarkandi J.G."/>
            <person name="Papp V."/>
            <person name="Albert L."/>
            <person name="Andreopoulos W."/>
            <person name="Angelini C."/>
            <person name="Antonin V."/>
            <person name="Barry K.W."/>
            <person name="Bougher N.L."/>
            <person name="Buchanan P."/>
            <person name="Buyck B."/>
            <person name="Bense V."/>
            <person name="Catcheside P."/>
            <person name="Chovatia M."/>
            <person name="Cooper J."/>
            <person name="Damon W."/>
            <person name="Desjardin D."/>
            <person name="Finy P."/>
            <person name="Geml J."/>
            <person name="Haridas S."/>
            <person name="Hughes K."/>
            <person name="Justo A."/>
            <person name="Karasinski D."/>
            <person name="Kautmanova I."/>
            <person name="Kiss B."/>
            <person name="Kocsube S."/>
            <person name="Kotiranta H."/>
            <person name="LaButti K.M."/>
            <person name="Lechner B.E."/>
            <person name="Liimatainen K."/>
            <person name="Lipzen A."/>
            <person name="Lukacs Z."/>
            <person name="Mihaltcheva S."/>
            <person name="Morgado L.N."/>
            <person name="Niskanen T."/>
            <person name="Noordeloos M.E."/>
            <person name="Ohm R.A."/>
            <person name="Ortiz-Santana B."/>
            <person name="Ovrebo C."/>
            <person name="Racz N."/>
            <person name="Riley R."/>
            <person name="Savchenko A."/>
            <person name="Shiryaev A."/>
            <person name="Soop K."/>
            <person name="Spirin V."/>
            <person name="Szebenyi C."/>
            <person name="Tomsovsky M."/>
            <person name="Tulloss R.E."/>
            <person name="Uehling J."/>
            <person name="Grigoriev I.V."/>
            <person name="Vagvolgyi C."/>
            <person name="Papp T."/>
            <person name="Martin F.M."/>
            <person name="Miettinen O."/>
            <person name="Hibbett D.S."/>
            <person name="Nagy L.G."/>
        </authorList>
    </citation>
    <scope>NUCLEOTIDE SEQUENCE [LARGE SCALE GENOMIC DNA]</scope>
    <source>
        <strain evidence="1 2">CBS 121175</strain>
    </source>
</reference>
<protein>
    <submittedName>
        <fullName evidence="1">Uncharacterized protein</fullName>
    </submittedName>
</protein>
<name>A0A5C3L9P9_COPMA</name>
<sequence length="139" mass="15586">MVVLDLNFSCSPCVLLFPESDGTGECRKVRCLLSKAAHQGVEDASGWSSGQRQHWRNWFTCANRDRRPKLASTASRPASGTEVFRNMTNRRPPVLHFDLFRKTINQRLPFQVSSLKRIASRILGLGGILCEPPGVLKSF</sequence>
<organism evidence="1 2">
    <name type="scientific">Coprinopsis marcescibilis</name>
    <name type="common">Agaric fungus</name>
    <name type="synonym">Psathyrella marcescibilis</name>
    <dbReference type="NCBI Taxonomy" id="230819"/>
    <lineage>
        <taxon>Eukaryota</taxon>
        <taxon>Fungi</taxon>
        <taxon>Dikarya</taxon>
        <taxon>Basidiomycota</taxon>
        <taxon>Agaricomycotina</taxon>
        <taxon>Agaricomycetes</taxon>
        <taxon>Agaricomycetidae</taxon>
        <taxon>Agaricales</taxon>
        <taxon>Agaricineae</taxon>
        <taxon>Psathyrellaceae</taxon>
        <taxon>Coprinopsis</taxon>
    </lineage>
</organism>
<gene>
    <name evidence="1" type="ORF">FA15DRAFT_383428</name>
</gene>
<dbReference type="AlphaFoldDB" id="A0A5C3L9P9"/>
<evidence type="ECO:0000313" key="1">
    <source>
        <dbReference type="EMBL" id="TFK24968.1"/>
    </source>
</evidence>